<dbReference type="OrthoDB" id="441771at2759"/>
<gene>
    <name evidence="8" type="ORF">INT44_001026</name>
</gene>
<feature type="region of interest" description="Disordered" evidence="7">
    <location>
        <begin position="180"/>
        <end position="468"/>
    </location>
</feature>
<dbReference type="PANTHER" id="PTHR23183">
    <property type="entry name" value="NOP14"/>
    <property type="match status" value="1"/>
</dbReference>
<evidence type="ECO:0008006" key="10">
    <source>
        <dbReference type="Google" id="ProtNLM"/>
    </source>
</evidence>
<comment type="function">
    <text evidence="6">Involved in nucleolar processing of pre-18S ribosomal RNA. Has a role in the nuclear export of 40S pre-ribosomal subunit to the cytoplasm.</text>
</comment>
<evidence type="ECO:0000256" key="2">
    <source>
        <dbReference type="ARBA" id="ARBA00007466"/>
    </source>
</evidence>
<dbReference type="AlphaFoldDB" id="A0A8H7UQG3"/>
<feature type="region of interest" description="Disordered" evidence="7">
    <location>
        <begin position="110"/>
        <end position="135"/>
    </location>
</feature>
<evidence type="ECO:0000313" key="8">
    <source>
        <dbReference type="EMBL" id="KAG2188273.1"/>
    </source>
</evidence>
<keyword evidence="5" id="KW-0539">Nucleus</keyword>
<dbReference type="InterPro" id="IPR007276">
    <property type="entry name" value="Nop14"/>
</dbReference>
<feature type="compositionally biased region" description="Acidic residues" evidence="7">
    <location>
        <begin position="394"/>
        <end position="404"/>
    </location>
</feature>
<accession>A0A8H7UQG3</accession>
<dbReference type="EMBL" id="JAEPRA010000002">
    <property type="protein sequence ID" value="KAG2188273.1"/>
    <property type="molecule type" value="Genomic_DNA"/>
</dbReference>
<dbReference type="Proteomes" id="UP000612746">
    <property type="component" value="Unassembled WGS sequence"/>
</dbReference>
<evidence type="ECO:0000256" key="4">
    <source>
        <dbReference type="ARBA" id="ARBA00022552"/>
    </source>
</evidence>
<proteinExistence type="inferred from homology"/>
<keyword evidence="4" id="KW-0698">rRNA processing</keyword>
<evidence type="ECO:0000256" key="1">
    <source>
        <dbReference type="ARBA" id="ARBA00004604"/>
    </source>
</evidence>
<evidence type="ECO:0000313" key="9">
    <source>
        <dbReference type="Proteomes" id="UP000612746"/>
    </source>
</evidence>
<evidence type="ECO:0000256" key="3">
    <source>
        <dbReference type="ARBA" id="ARBA00022517"/>
    </source>
</evidence>
<sequence>MVAAGANPTREKGGSALKRLKNSLKTAGIIGQTSRASLSKKDKKRGNPSEVGKHDRAEKLNLIKGEMNPFEMKVTNTKFEVLGRKVKGAVGKPALTKQVGEDNRKKTLLKEMKNKGKAGGIMDKRFGEENPNLTPEEKMLERFTKEKQKQTRSTSLFNLDDDEENLTHYGQSLANMDDFDEADLELSDSEDRGIIDPNTVSRSHFGGFGEDEEDMKNFDRPKSKAEVMREVIAKSKLHKLERQKEKDENDDVRKDLDDEFEDLRGLLDMAKPTARRPLPSQTSVYGRVEDERKDKELDEAAQKASAPTVEEDEYEDYDKFVRELAFDQRARPSDRTKTEEEIAVEEKEKLEKAEKARKRRMDGLDSEDENTPESGRRSTKGSANKKRKRAPQGDDLDDDFEDQEALQLGHGLTLEDIMNANGEDEDGSEEEGESGSEEEESEEDEGEDGADEDSDIADLKSSDEMDFSEDEMNEIGTNGKIVKQNGKKAKTAAPKKKVVPDNYEVPYTFECPSDHVEFLEILEDIRLEDTHTVVHRICVMHSIKVAAENRRKMEKFFTVIVDHIAHLAATESPMPVKIIGRLDQQLFNLAQQMPQHAASVFIERLTNAQNSYKEQLSVTSQFPDIKTLVILRTLGHVFPTSDFSHPVATPAMLYMTEILAQAEIRSEVDIGRGLFLIQLLHDYQILSKRFIPEVLNFINLSLYLLAPVTTQSKITVAFPLPEYARSQNLHIKETSSASPQPLSASALLTDKLGRDSIKAEQVRISLVVALSKVLEAYMQLYSSTAAFVETFQPCLNVLEAMKSVDNWNEDVKTNLNNAYDRLKRQVKFGTEKRTKQPLRMQYHRPVPIAQYVPKFEEGYSMDRHYDPDQERAQFNKLKAQTAKERKGAIRELRKDNMFMAREKLKNIKEKDARYQKMLTGVMTVLEADQAEKNELEFQKRKEQGKF</sequence>
<feature type="region of interest" description="Disordered" evidence="7">
    <location>
        <begin position="144"/>
        <end position="163"/>
    </location>
</feature>
<feature type="compositionally biased region" description="Basic residues" evidence="7">
    <location>
        <begin position="377"/>
        <end position="390"/>
    </location>
</feature>
<feature type="region of interest" description="Disordered" evidence="7">
    <location>
        <begin position="1"/>
        <end position="60"/>
    </location>
</feature>
<keyword evidence="9" id="KW-1185">Reference proteome</keyword>
<reference evidence="8" key="1">
    <citation type="submission" date="2020-12" db="EMBL/GenBank/DDBJ databases">
        <title>Metabolic potential, ecology and presence of endohyphal bacteria is reflected in genomic diversity of Mucoromycotina.</title>
        <authorList>
            <person name="Muszewska A."/>
            <person name="Okrasinska A."/>
            <person name="Steczkiewicz K."/>
            <person name="Drgas O."/>
            <person name="Orlowska M."/>
            <person name="Perlinska-Lenart U."/>
            <person name="Aleksandrzak-Piekarczyk T."/>
            <person name="Szatraj K."/>
            <person name="Zielenkiewicz U."/>
            <person name="Pilsyk S."/>
            <person name="Malc E."/>
            <person name="Mieczkowski P."/>
            <person name="Kruszewska J.S."/>
            <person name="Biernat P."/>
            <person name="Pawlowska J."/>
        </authorList>
    </citation>
    <scope>NUCLEOTIDE SEQUENCE</scope>
    <source>
        <strain evidence="8">WA0000051536</strain>
    </source>
</reference>
<dbReference type="Pfam" id="PF04147">
    <property type="entry name" value="Nop14"/>
    <property type="match status" value="1"/>
</dbReference>
<dbReference type="PANTHER" id="PTHR23183:SF0">
    <property type="entry name" value="NUCLEOLAR PROTEIN 14"/>
    <property type="match status" value="1"/>
</dbReference>
<keyword evidence="3" id="KW-0690">Ribosome biogenesis</keyword>
<feature type="compositionally biased region" description="Acidic residues" evidence="7">
    <location>
        <begin position="422"/>
        <end position="456"/>
    </location>
</feature>
<feature type="compositionally biased region" description="Basic and acidic residues" evidence="7">
    <location>
        <begin position="45"/>
        <end position="60"/>
    </location>
</feature>
<feature type="compositionally biased region" description="Basic and acidic residues" evidence="7">
    <location>
        <begin position="215"/>
        <end position="256"/>
    </location>
</feature>
<feature type="compositionally biased region" description="Basic and acidic residues" evidence="7">
    <location>
        <begin position="317"/>
        <end position="354"/>
    </location>
</feature>
<name>A0A8H7UQG3_9FUNG</name>
<comment type="caution">
    <text evidence="8">The sequence shown here is derived from an EMBL/GenBank/DDBJ whole genome shotgun (WGS) entry which is preliminary data.</text>
</comment>
<dbReference type="GO" id="GO:0030692">
    <property type="term" value="C:Noc4p-Nop14p complex"/>
    <property type="evidence" value="ECO:0007669"/>
    <property type="project" value="TreeGrafter"/>
</dbReference>
<evidence type="ECO:0000256" key="5">
    <source>
        <dbReference type="ARBA" id="ARBA00023242"/>
    </source>
</evidence>
<organism evidence="8 9">
    <name type="scientific">Umbelopsis vinacea</name>
    <dbReference type="NCBI Taxonomy" id="44442"/>
    <lineage>
        <taxon>Eukaryota</taxon>
        <taxon>Fungi</taxon>
        <taxon>Fungi incertae sedis</taxon>
        <taxon>Mucoromycota</taxon>
        <taxon>Mucoromycotina</taxon>
        <taxon>Umbelopsidomycetes</taxon>
        <taxon>Umbelopsidales</taxon>
        <taxon>Umbelopsidaceae</taxon>
        <taxon>Umbelopsis</taxon>
    </lineage>
</organism>
<protein>
    <recommendedName>
        <fullName evidence="10">Nucleolar protein 14</fullName>
    </recommendedName>
</protein>
<comment type="subcellular location">
    <subcellularLocation>
        <location evidence="1">Nucleus</location>
        <location evidence="1">Nucleolus</location>
    </subcellularLocation>
</comment>
<comment type="similarity">
    <text evidence="2">Belongs to the NOP14 family.</text>
</comment>
<evidence type="ECO:0000256" key="7">
    <source>
        <dbReference type="SAM" id="MobiDB-lite"/>
    </source>
</evidence>
<feature type="compositionally biased region" description="Basic and acidic residues" evidence="7">
    <location>
        <begin position="287"/>
        <end position="301"/>
    </location>
</feature>
<dbReference type="GO" id="GO:0030490">
    <property type="term" value="P:maturation of SSU-rRNA"/>
    <property type="evidence" value="ECO:0007669"/>
    <property type="project" value="TreeGrafter"/>
</dbReference>
<dbReference type="GO" id="GO:0032040">
    <property type="term" value="C:small-subunit processome"/>
    <property type="evidence" value="ECO:0007669"/>
    <property type="project" value="InterPro"/>
</dbReference>
<evidence type="ECO:0000256" key="6">
    <source>
        <dbReference type="ARBA" id="ARBA00024695"/>
    </source>
</evidence>